<name>A0ABY7ECJ5_MYAAR</name>
<evidence type="ECO:0008006" key="6">
    <source>
        <dbReference type="Google" id="ProtNLM"/>
    </source>
</evidence>
<evidence type="ECO:0000256" key="1">
    <source>
        <dbReference type="SAM" id="MobiDB-lite"/>
    </source>
</evidence>
<reference evidence="4" key="1">
    <citation type="submission" date="2022-11" db="EMBL/GenBank/DDBJ databases">
        <title>Centuries of genome instability and evolution in soft-shell clam transmissible cancer (bioRxiv).</title>
        <authorList>
            <person name="Hart S.F.M."/>
            <person name="Yonemitsu M.A."/>
            <person name="Giersch R.M."/>
            <person name="Beal B.F."/>
            <person name="Arriagada G."/>
            <person name="Davis B.W."/>
            <person name="Ostrander E.A."/>
            <person name="Goff S.P."/>
            <person name="Metzger M.J."/>
        </authorList>
    </citation>
    <scope>NUCLEOTIDE SEQUENCE</scope>
    <source>
        <strain evidence="4">MELC-2E11</strain>
        <tissue evidence="4">Siphon/mantle</tissue>
    </source>
</reference>
<protein>
    <recommendedName>
        <fullName evidence="6">Ig-like domain-containing protein</fullName>
    </recommendedName>
</protein>
<feature type="compositionally biased region" description="Basic and acidic residues" evidence="1">
    <location>
        <begin position="302"/>
        <end position="314"/>
    </location>
</feature>
<keyword evidence="2" id="KW-1133">Transmembrane helix</keyword>
<accession>A0ABY7ECJ5</accession>
<feature type="chain" id="PRO_5046722614" description="Ig-like domain-containing protein" evidence="3">
    <location>
        <begin position="24"/>
        <end position="432"/>
    </location>
</feature>
<dbReference type="Proteomes" id="UP001164746">
    <property type="component" value="Chromosome 5"/>
</dbReference>
<keyword evidence="2" id="KW-0812">Transmembrane</keyword>
<evidence type="ECO:0000313" key="5">
    <source>
        <dbReference type="Proteomes" id="UP001164746"/>
    </source>
</evidence>
<feature type="signal peptide" evidence="3">
    <location>
        <begin position="1"/>
        <end position="23"/>
    </location>
</feature>
<keyword evidence="3" id="KW-0732">Signal</keyword>
<proteinExistence type="predicted"/>
<feature type="region of interest" description="Disordered" evidence="1">
    <location>
        <begin position="299"/>
        <end position="321"/>
    </location>
</feature>
<keyword evidence="2" id="KW-0472">Membrane</keyword>
<sequence>MCEFVCDSACRWIVVSFLVICLACQSNQVTQTCGRLYGVSHGTSRTCVLEPSSIVESSAKVVIRWYKDQVGIAKAKNTFNLTIHRDSTFDYGVYSVDCFEFVNNQYGDVMSASTTCTVNATLFKNEENTEIATTPSGPQLGSSLVIPVTATTPLNGTVISVVAICLVIITVIIAGTVLLVKKKRVSMANAGGRLVEDEGARSGPCVAEDSSSIYNEIDINADDYARIDGSAVIKDSRKKTVGRSPSLPKRPENNVKLSESDNTVADTGGACAKDAKNNYNKDIDKAGDIVVYAKVNKRKTLSSKDEQRKSRKLNEGGGRCRGSMLLPHHDDMSGPTYNNIANQVSKQHSSKATESAAGNELQYAELAHVEADDPERGTSCGADDGAGGIGALKCQYASIDFEQKAFVAPIRKAPSSWYKWKNRKKEKSKCDK</sequence>
<evidence type="ECO:0000256" key="2">
    <source>
        <dbReference type="SAM" id="Phobius"/>
    </source>
</evidence>
<dbReference type="EMBL" id="CP111016">
    <property type="protein sequence ID" value="WAR04871.1"/>
    <property type="molecule type" value="Genomic_DNA"/>
</dbReference>
<evidence type="ECO:0000313" key="4">
    <source>
        <dbReference type="EMBL" id="WAR04871.1"/>
    </source>
</evidence>
<organism evidence="4 5">
    <name type="scientific">Mya arenaria</name>
    <name type="common">Soft-shell clam</name>
    <dbReference type="NCBI Taxonomy" id="6604"/>
    <lineage>
        <taxon>Eukaryota</taxon>
        <taxon>Metazoa</taxon>
        <taxon>Spiralia</taxon>
        <taxon>Lophotrochozoa</taxon>
        <taxon>Mollusca</taxon>
        <taxon>Bivalvia</taxon>
        <taxon>Autobranchia</taxon>
        <taxon>Heteroconchia</taxon>
        <taxon>Euheterodonta</taxon>
        <taxon>Imparidentia</taxon>
        <taxon>Neoheterodontei</taxon>
        <taxon>Myida</taxon>
        <taxon>Myoidea</taxon>
        <taxon>Myidae</taxon>
        <taxon>Mya</taxon>
    </lineage>
</organism>
<keyword evidence="5" id="KW-1185">Reference proteome</keyword>
<feature type="region of interest" description="Disordered" evidence="1">
    <location>
        <begin position="236"/>
        <end position="261"/>
    </location>
</feature>
<evidence type="ECO:0000256" key="3">
    <source>
        <dbReference type="SAM" id="SignalP"/>
    </source>
</evidence>
<feature type="transmembrane region" description="Helical" evidence="2">
    <location>
        <begin position="158"/>
        <end position="180"/>
    </location>
</feature>
<gene>
    <name evidence="4" type="ORF">MAR_020240</name>
</gene>